<evidence type="ECO:0000313" key="10">
    <source>
        <dbReference type="Proteomes" id="UP000018050"/>
    </source>
</evidence>
<reference evidence="9" key="1">
    <citation type="submission" date="2013-10" db="EMBL/GenBank/DDBJ databases">
        <title>Genomic analysis of the causative agents of coccidiosis in chickens.</title>
        <authorList>
            <person name="Reid A.J."/>
            <person name="Blake D."/>
            <person name="Billington K."/>
            <person name="Browne H."/>
            <person name="Dunn M."/>
            <person name="Hung S."/>
            <person name="Kawahara F."/>
            <person name="Miranda-Saavedra D."/>
            <person name="Mourier T."/>
            <person name="Nagra H."/>
            <person name="Otto T.D."/>
            <person name="Rawlings N."/>
            <person name="Sanchez A."/>
            <person name="Sanders M."/>
            <person name="Subramaniam C."/>
            <person name="Tay Y."/>
            <person name="Dear P."/>
            <person name="Doerig C."/>
            <person name="Gruber A."/>
            <person name="Parkinson J."/>
            <person name="Shirley M."/>
            <person name="Wan K.L."/>
            <person name="Berriman M."/>
            <person name="Tomley F."/>
            <person name="Pain A."/>
        </authorList>
    </citation>
    <scope>NUCLEOTIDE SEQUENCE [LARGE SCALE GENOMIC DNA]</scope>
    <source>
        <strain evidence="9">Houghton</strain>
    </source>
</reference>
<evidence type="ECO:0000256" key="3">
    <source>
        <dbReference type="ARBA" id="ARBA00022741"/>
    </source>
</evidence>
<reference evidence="9" key="2">
    <citation type="submission" date="2013-10" db="EMBL/GenBank/DDBJ databases">
        <authorList>
            <person name="Aslett M."/>
        </authorList>
    </citation>
    <scope>NUCLEOTIDE SEQUENCE [LARGE SCALE GENOMIC DNA]</scope>
    <source>
        <strain evidence="9">Houghton</strain>
    </source>
</reference>
<dbReference type="GO" id="GO:0004823">
    <property type="term" value="F:leucine-tRNA ligase activity"/>
    <property type="evidence" value="ECO:0007669"/>
    <property type="project" value="UniProtKB-EC"/>
</dbReference>
<feature type="region of interest" description="Disordered" evidence="7">
    <location>
        <begin position="194"/>
        <end position="213"/>
    </location>
</feature>
<comment type="similarity">
    <text evidence="1">Belongs to the class-I aminoacyl-tRNA synthetase family.</text>
</comment>
<evidence type="ECO:0000256" key="2">
    <source>
        <dbReference type="ARBA" id="ARBA00022598"/>
    </source>
</evidence>
<dbReference type="RefSeq" id="XP_013253143.1">
    <property type="nucleotide sequence ID" value="XM_013397689.1"/>
</dbReference>
<keyword evidence="3" id="KW-0547">Nucleotide-binding</keyword>
<dbReference type="PANTHER" id="PTHR45794:SF1">
    <property type="entry name" value="LEUCINE--TRNA LIGASE, CYTOPLASMIC"/>
    <property type="match status" value="1"/>
</dbReference>
<evidence type="ECO:0000256" key="4">
    <source>
        <dbReference type="ARBA" id="ARBA00022840"/>
    </source>
</evidence>
<sequence length="360" mass="41009">MSKSLGNFLTLEESIKLFSADATRDSLDDGNFQRETANSGVTRLFLLKNLASDFAENKLDLREGPLNAADELFKNEMGLCVMSAAAAYESLQFREALKFSLYELAIKRDLYRQLVEKDKMHKDLLNTWLEVQAIILSPIAPHICEYIWSFILKKKGLVIDAEWPQLPYDPVLHRKFQILFSSVEDFRRAKEKTMQAAAGGRKKGKQQQQQQQQQLPKLTHAVVYIAKEYNKLQQMVLQLLQHIPLQQNAQGQVEAPPDFINYLKNAEELQDLTPNEKKEAMAFASYQMRDELKVCGAAALNLQLPFSEEDLLKTHQSFLMSALDVQSIEFRSSEDPSPLDTTNCRLLAKPARPSVFFCSA</sequence>
<dbReference type="EC" id="6.1.1.4" evidence="9"/>
<dbReference type="InterPro" id="IPR009080">
    <property type="entry name" value="tRNAsynth_Ia_anticodon-bd"/>
</dbReference>
<feature type="domain" description="Methionyl/Valyl/Leucyl/Isoleucyl-tRNA synthetase anticodon-binding" evidence="8">
    <location>
        <begin position="83"/>
        <end position="192"/>
    </location>
</feature>
<dbReference type="GO" id="GO:0005524">
    <property type="term" value="F:ATP binding"/>
    <property type="evidence" value="ECO:0007669"/>
    <property type="project" value="UniProtKB-KW"/>
</dbReference>
<dbReference type="InterPro" id="IPR004493">
    <property type="entry name" value="Leu-tRNA-synth_Ia_arc/euk"/>
</dbReference>
<dbReference type="Pfam" id="PF08264">
    <property type="entry name" value="Anticodon_1"/>
    <property type="match status" value="1"/>
</dbReference>
<keyword evidence="5" id="KW-0648">Protein biosynthesis</keyword>
<evidence type="ECO:0000259" key="8">
    <source>
        <dbReference type="Pfam" id="PF08264"/>
    </source>
</evidence>
<dbReference type="Gene3D" id="1.10.730.10">
    <property type="entry name" value="Isoleucyl-tRNA Synthetase, Domain 1"/>
    <property type="match status" value="1"/>
</dbReference>
<evidence type="ECO:0000256" key="1">
    <source>
        <dbReference type="ARBA" id="ARBA00005594"/>
    </source>
</evidence>
<dbReference type="OrthoDB" id="10249672at2759"/>
<dbReference type="GeneID" id="25269786"/>
<dbReference type="Proteomes" id="UP000018050">
    <property type="component" value="Unassembled WGS sequence"/>
</dbReference>
<dbReference type="OMA" id="HRKFQIL"/>
<accession>U6G7X5</accession>
<dbReference type="InterPro" id="IPR013155">
    <property type="entry name" value="M/V/L/I-tRNA-synth_anticd-bd"/>
</dbReference>
<evidence type="ECO:0000313" key="9">
    <source>
        <dbReference type="EMBL" id="CDI76285.1"/>
    </source>
</evidence>
<dbReference type="SUPFAM" id="SSF47323">
    <property type="entry name" value="Anticodon-binding domain of a subclass of class I aminoacyl-tRNA synthetases"/>
    <property type="match status" value="1"/>
</dbReference>
<evidence type="ECO:0000256" key="6">
    <source>
        <dbReference type="ARBA" id="ARBA00023146"/>
    </source>
</evidence>
<keyword evidence="2 9" id="KW-0436">Ligase</keyword>
<dbReference type="PANTHER" id="PTHR45794">
    <property type="entry name" value="LEUCYL-TRNA SYNTHETASE"/>
    <property type="match status" value="1"/>
</dbReference>
<evidence type="ECO:0000256" key="5">
    <source>
        <dbReference type="ARBA" id="ARBA00022917"/>
    </source>
</evidence>
<keyword evidence="10" id="KW-1185">Reference proteome</keyword>
<keyword evidence="6" id="KW-0030">Aminoacyl-tRNA synthetase</keyword>
<evidence type="ECO:0000256" key="7">
    <source>
        <dbReference type="SAM" id="MobiDB-lite"/>
    </source>
</evidence>
<proteinExistence type="inferred from homology"/>
<dbReference type="AlphaFoldDB" id="U6G7X5"/>
<protein>
    <submittedName>
        <fullName evidence="9">Leucyl tRNA synthase, related</fullName>
        <ecNumber evidence="9">6.1.1.4</ecNumber>
    </submittedName>
</protein>
<keyword evidence="4" id="KW-0067">ATP-binding</keyword>
<dbReference type="GO" id="GO:0006429">
    <property type="term" value="P:leucyl-tRNA aminoacylation"/>
    <property type="evidence" value="ECO:0007669"/>
    <property type="project" value="InterPro"/>
</dbReference>
<organism evidence="9 10">
    <name type="scientific">Eimeria acervulina</name>
    <name type="common">Coccidian parasite</name>
    <dbReference type="NCBI Taxonomy" id="5801"/>
    <lineage>
        <taxon>Eukaryota</taxon>
        <taxon>Sar</taxon>
        <taxon>Alveolata</taxon>
        <taxon>Apicomplexa</taxon>
        <taxon>Conoidasida</taxon>
        <taxon>Coccidia</taxon>
        <taxon>Eucoccidiorida</taxon>
        <taxon>Eimeriorina</taxon>
        <taxon>Eimeriidae</taxon>
        <taxon>Eimeria</taxon>
    </lineage>
</organism>
<name>U6G7X5_EIMAC</name>
<dbReference type="EMBL" id="HG670352">
    <property type="protein sequence ID" value="CDI76285.1"/>
    <property type="molecule type" value="Genomic_DNA"/>
</dbReference>
<dbReference type="VEuPathDB" id="ToxoDB:EAH_00017160"/>
<gene>
    <name evidence="9" type="ORF">EAH_00017160</name>
</gene>